<reference evidence="3" key="1">
    <citation type="journal article" date="2019" name="Int. J. Syst. Evol. Microbiol.">
        <title>The Global Catalogue of Microorganisms (GCM) 10K type strain sequencing project: providing services to taxonomists for standard genome sequencing and annotation.</title>
        <authorList>
            <consortium name="The Broad Institute Genomics Platform"/>
            <consortium name="The Broad Institute Genome Sequencing Center for Infectious Disease"/>
            <person name="Wu L."/>
            <person name="Ma J."/>
        </authorList>
    </citation>
    <scope>NUCLEOTIDE SEQUENCE [LARGE SCALE GENOMIC DNA]</scope>
    <source>
        <strain evidence="3">KCTC 62164</strain>
    </source>
</reference>
<accession>A0ABV7D4S4</accession>
<dbReference type="Pfam" id="PF02333">
    <property type="entry name" value="Phytase"/>
    <property type="match status" value="2"/>
</dbReference>
<feature type="domain" description="BPP" evidence="1">
    <location>
        <begin position="351"/>
        <end position="682"/>
    </location>
</feature>
<dbReference type="InterPro" id="IPR003431">
    <property type="entry name" value="B-propeller_Phytase"/>
</dbReference>
<dbReference type="PROSITE" id="PS51257">
    <property type="entry name" value="PROKAR_LIPOPROTEIN"/>
    <property type="match status" value="1"/>
</dbReference>
<dbReference type="PROSITE" id="PS51662">
    <property type="entry name" value="BP_PHYTASE"/>
    <property type="match status" value="2"/>
</dbReference>
<organism evidence="2 3">
    <name type="scientific">Kordiimonas pumila</name>
    <dbReference type="NCBI Taxonomy" id="2161677"/>
    <lineage>
        <taxon>Bacteria</taxon>
        <taxon>Pseudomonadati</taxon>
        <taxon>Pseudomonadota</taxon>
        <taxon>Alphaproteobacteria</taxon>
        <taxon>Kordiimonadales</taxon>
        <taxon>Kordiimonadaceae</taxon>
        <taxon>Kordiimonas</taxon>
    </lineage>
</organism>
<dbReference type="Gene3D" id="2.120.10.30">
    <property type="entry name" value="TolB, C-terminal domain"/>
    <property type="match status" value="2"/>
</dbReference>
<protein>
    <submittedName>
        <fullName evidence="2">Phytase</fullName>
    </submittedName>
</protein>
<dbReference type="SUPFAM" id="SSF50956">
    <property type="entry name" value="Thermostable phytase (3-phytase)"/>
    <property type="match status" value="2"/>
</dbReference>
<name>A0ABV7D4S4_9PROT</name>
<evidence type="ECO:0000259" key="1">
    <source>
        <dbReference type="PROSITE" id="PS51662"/>
    </source>
</evidence>
<gene>
    <name evidence="2" type="ORF">ACFOKA_08460</name>
</gene>
<comment type="caution">
    <text evidence="2">The sequence shown here is derived from an EMBL/GenBank/DDBJ whole genome shotgun (WGS) entry which is preliminary data.</text>
</comment>
<dbReference type="Proteomes" id="UP001595444">
    <property type="component" value="Unassembled WGS sequence"/>
</dbReference>
<keyword evidence="3" id="KW-1185">Reference proteome</keyword>
<feature type="domain" description="BPP" evidence="1">
    <location>
        <begin position="28"/>
        <end position="340"/>
    </location>
</feature>
<dbReference type="EMBL" id="JBHRSL010000006">
    <property type="protein sequence ID" value="MFC3051935.1"/>
    <property type="molecule type" value="Genomic_DNA"/>
</dbReference>
<sequence>MNKRNLFATVAVISLAACSPEHETITNETIKPDATHIIQVSAETEPSTSDSASTAIWWPASDSSTDAYIIGAVEDGIEVYSTEGTRLSKTDGGEIESLGLVTRFGKNKQTTLLALDTSSSTLKPYTIKDGSLQQALSGSVKSSLLLEGMCSFTSPLDGQSYAFLLGSNGQIEQWHIYEDKTGTFKGTLARNLQMGTEPKFCVTDPKTNSVYITEEAVGVWHFDADVEAETIPKLIDVKKFGNFTGEVGGLAVYYTASHQGVLLASDVETSTINAYDIMNDHKFIGRAQFAAGTAVDQVDNAGSLFASSGGNAVLLLSDEDNGEDATNFKMVPMSAIATAFGFDTNLTAAPEHDVTANFALVQPSLETAPVATGGDAADDPAIWVHPTDPDKSLIIGTNKKGGLYTYNLDGSVHQYLPDGKMNNVDIRYNVHIGDKAMTLVTASDRTHESIAIYQMDEKSRQLVDVADGLQPTGMPDPYGLCMYQSAASGKAYVFINEKDGLIRQWELGAGSEGRVKATPVREFAVGSTAEGCVADDDTGALYAAEEDIALWKYGAEPDAGSERVKITDPKQNPALKDDLEGVSLYYGENGKGYIVLSSQGNNSYALFDRAEPHAYIGSYRVIADSENGIDGSSETDGLDIISTPLGSKFPYGVFVAQDGRNISPAENQNFKLVPWERIADAFQLEKYTGHNPRGE</sequence>
<evidence type="ECO:0000313" key="2">
    <source>
        <dbReference type="EMBL" id="MFC3051935.1"/>
    </source>
</evidence>
<evidence type="ECO:0000313" key="3">
    <source>
        <dbReference type="Proteomes" id="UP001595444"/>
    </source>
</evidence>
<dbReference type="RefSeq" id="WP_194215352.1">
    <property type="nucleotide sequence ID" value="NZ_CP061205.1"/>
</dbReference>
<dbReference type="InterPro" id="IPR011042">
    <property type="entry name" value="6-blade_b-propeller_TolB-like"/>
</dbReference>
<proteinExistence type="predicted"/>